<feature type="non-terminal residue" evidence="1">
    <location>
        <position position="1"/>
    </location>
</feature>
<comment type="caution">
    <text evidence="1">The sequence shown here is derived from an EMBL/GenBank/DDBJ whole genome shotgun (WGS) entry which is preliminary data.</text>
</comment>
<dbReference type="EMBL" id="CAJVQC010057791">
    <property type="protein sequence ID" value="CAG8797969.1"/>
    <property type="molecule type" value="Genomic_DNA"/>
</dbReference>
<proteinExistence type="predicted"/>
<keyword evidence="2" id="KW-1185">Reference proteome</keyword>
<protein>
    <submittedName>
        <fullName evidence="1">12104_t:CDS:1</fullName>
    </submittedName>
</protein>
<dbReference type="Proteomes" id="UP000789920">
    <property type="component" value="Unassembled WGS sequence"/>
</dbReference>
<evidence type="ECO:0000313" key="2">
    <source>
        <dbReference type="Proteomes" id="UP000789920"/>
    </source>
</evidence>
<gene>
    <name evidence="1" type="ORF">RPERSI_LOCUS20442</name>
</gene>
<name>A0ACA9RL80_9GLOM</name>
<reference evidence="1" key="1">
    <citation type="submission" date="2021-06" db="EMBL/GenBank/DDBJ databases">
        <authorList>
            <person name="Kallberg Y."/>
            <person name="Tangrot J."/>
            <person name="Rosling A."/>
        </authorList>
    </citation>
    <scope>NUCLEOTIDE SEQUENCE</scope>
    <source>
        <strain evidence="1">MA461A</strain>
    </source>
</reference>
<accession>A0ACA9RL80</accession>
<evidence type="ECO:0000313" key="1">
    <source>
        <dbReference type="EMBL" id="CAG8797969.1"/>
    </source>
</evidence>
<organism evidence="1 2">
    <name type="scientific">Racocetra persica</name>
    <dbReference type="NCBI Taxonomy" id="160502"/>
    <lineage>
        <taxon>Eukaryota</taxon>
        <taxon>Fungi</taxon>
        <taxon>Fungi incertae sedis</taxon>
        <taxon>Mucoromycota</taxon>
        <taxon>Glomeromycotina</taxon>
        <taxon>Glomeromycetes</taxon>
        <taxon>Diversisporales</taxon>
        <taxon>Gigasporaceae</taxon>
        <taxon>Racocetra</taxon>
    </lineage>
</organism>
<sequence>SRGVLENVTGSKLRTLVSPFTNGKKIHILKKLNKNFGHIHFETRDGAENFYEAYKDDGMKVNDNGQEMELCFRPSTVYNDGENIENARTDKRRYHDERIEGSTSGAALKRNNTEILIEFLKNDGEFKELTIIDDFCFASPG</sequence>